<keyword evidence="3" id="KW-1185">Reference proteome</keyword>
<evidence type="ECO:0000313" key="2">
    <source>
        <dbReference type="EMBL" id="MEQ2291598.1"/>
    </source>
</evidence>
<organism evidence="2 3">
    <name type="scientific">Ameca splendens</name>
    <dbReference type="NCBI Taxonomy" id="208324"/>
    <lineage>
        <taxon>Eukaryota</taxon>
        <taxon>Metazoa</taxon>
        <taxon>Chordata</taxon>
        <taxon>Craniata</taxon>
        <taxon>Vertebrata</taxon>
        <taxon>Euteleostomi</taxon>
        <taxon>Actinopterygii</taxon>
        <taxon>Neopterygii</taxon>
        <taxon>Teleostei</taxon>
        <taxon>Neoteleostei</taxon>
        <taxon>Acanthomorphata</taxon>
        <taxon>Ovalentaria</taxon>
        <taxon>Atherinomorphae</taxon>
        <taxon>Cyprinodontiformes</taxon>
        <taxon>Goodeidae</taxon>
        <taxon>Ameca</taxon>
    </lineage>
</organism>
<dbReference type="Proteomes" id="UP001469553">
    <property type="component" value="Unassembled WGS sequence"/>
</dbReference>
<gene>
    <name evidence="2" type="ORF">AMECASPLE_014760</name>
</gene>
<feature type="signal peptide" evidence="1">
    <location>
        <begin position="1"/>
        <end position="21"/>
    </location>
</feature>
<feature type="chain" id="PRO_5045806934" description="Secreted protein" evidence="1">
    <location>
        <begin position="22"/>
        <end position="108"/>
    </location>
</feature>
<evidence type="ECO:0000256" key="1">
    <source>
        <dbReference type="SAM" id="SignalP"/>
    </source>
</evidence>
<proteinExistence type="predicted"/>
<sequence length="108" mass="12330">MFLCVCVLFFLFNTTKKTSFAWTHLLKDPPAPVDGFIGRLNNIIICEDLNVSGSENQASHLSPLLFTMTDRSNALRSPRHFNSAYSRDAPFPWILTEPHHLQKAKMRP</sequence>
<evidence type="ECO:0008006" key="4">
    <source>
        <dbReference type="Google" id="ProtNLM"/>
    </source>
</evidence>
<reference evidence="2 3" key="1">
    <citation type="submission" date="2021-06" db="EMBL/GenBank/DDBJ databases">
        <authorList>
            <person name="Palmer J.M."/>
        </authorList>
    </citation>
    <scope>NUCLEOTIDE SEQUENCE [LARGE SCALE GENOMIC DNA]</scope>
    <source>
        <strain evidence="2 3">AS_MEX2019</strain>
        <tissue evidence="2">Muscle</tissue>
    </source>
</reference>
<dbReference type="EMBL" id="JAHRIP010029226">
    <property type="protein sequence ID" value="MEQ2291598.1"/>
    <property type="molecule type" value="Genomic_DNA"/>
</dbReference>
<keyword evidence="1" id="KW-0732">Signal</keyword>
<name>A0ABV0YCQ7_9TELE</name>
<evidence type="ECO:0000313" key="3">
    <source>
        <dbReference type="Proteomes" id="UP001469553"/>
    </source>
</evidence>
<protein>
    <recommendedName>
        <fullName evidence="4">Secreted protein</fullName>
    </recommendedName>
</protein>
<accession>A0ABV0YCQ7</accession>
<comment type="caution">
    <text evidence="2">The sequence shown here is derived from an EMBL/GenBank/DDBJ whole genome shotgun (WGS) entry which is preliminary data.</text>
</comment>